<reference evidence="2 3" key="1">
    <citation type="submission" date="2020-05" db="EMBL/GenBank/DDBJ databases">
        <title>Identification and distribution of gene clusters putatively required for synthesis of sphingolipid metabolism inhibitors in phylogenetically diverse species of the filamentous fungus Fusarium.</title>
        <authorList>
            <person name="Kim H.-S."/>
            <person name="Busman M."/>
            <person name="Brown D.W."/>
            <person name="Divon H."/>
            <person name="Uhlig S."/>
            <person name="Proctor R.H."/>
        </authorList>
    </citation>
    <scope>NUCLEOTIDE SEQUENCE [LARGE SCALE GENOMIC DNA]</scope>
    <source>
        <strain evidence="2 3">NRRL 66235</strain>
    </source>
</reference>
<keyword evidence="3" id="KW-1185">Reference proteome</keyword>
<evidence type="ECO:0000313" key="2">
    <source>
        <dbReference type="EMBL" id="KAF5723786.1"/>
    </source>
</evidence>
<evidence type="ECO:0000313" key="3">
    <source>
        <dbReference type="Proteomes" id="UP000544331"/>
    </source>
</evidence>
<feature type="compositionally biased region" description="Polar residues" evidence="1">
    <location>
        <begin position="127"/>
        <end position="145"/>
    </location>
</feature>
<comment type="caution">
    <text evidence="2">The sequence shown here is derived from an EMBL/GenBank/DDBJ whole genome shotgun (WGS) entry which is preliminary data.</text>
</comment>
<gene>
    <name evidence="2" type="ORF">FMUND_1522</name>
</gene>
<accession>A0A8H5Z5T1</accession>
<dbReference type="EMBL" id="JAAOAN010000057">
    <property type="protein sequence ID" value="KAF5723786.1"/>
    <property type="molecule type" value="Genomic_DNA"/>
</dbReference>
<feature type="compositionally biased region" description="Polar residues" evidence="1">
    <location>
        <begin position="72"/>
        <end position="112"/>
    </location>
</feature>
<feature type="compositionally biased region" description="Basic and acidic residues" evidence="1">
    <location>
        <begin position="30"/>
        <end position="42"/>
    </location>
</feature>
<evidence type="ECO:0000256" key="1">
    <source>
        <dbReference type="SAM" id="MobiDB-lite"/>
    </source>
</evidence>
<organism evidence="2 3">
    <name type="scientific">Fusarium mundagurra</name>
    <dbReference type="NCBI Taxonomy" id="1567541"/>
    <lineage>
        <taxon>Eukaryota</taxon>
        <taxon>Fungi</taxon>
        <taxon>Dikarya</taxon>
        <taxon>Ascomycota</taxon>
        <taxon>Pezizomycotina</taxon>
        <taxon>Sordariomycetes</taxon>
        <taxon>Hypocreomycetidae</taxon>
        <taxon>Hypocreales</taxon>
        <taxon>Nectriaceae</taxon>
        <taxon>Fusarium</taxon>
        <taxon>Fusarium fujikuroi species complex</taxon>
    </lineage>
</organism>
<name>A0A8H5Z5T1_9HYPO</name>
<feature type="compositionally biased region" description="Low complexity" evidence="1">
    <location>
        <begin position="146"/>
        <end position="159"/>
    </location>
</feature>
<proteinExistence type="predicted"/>
<sequence>MVCFMQLLCPCCIRRRRAGSSRDGSVIDRPSSERTLGRRQPEGQEGEEPPQEIESPNQDAAAQSDVPRVGPQQGSNRTTFPSFNGSPNVDSSSTDVSQQGSPQYVISRSVSRPGTFPPYTAPMGALLQSTSSSSDGAPPANDTQTNVDNSSNDVSQNDNPLPGSVPGSHSTATGPFPEYRDPMEGNQDTSSSLDGPSDTQANAAQNSRDSQRNQEPNASQTERDVLDHMTLLN</sequence>
<protein>
    <submittedName>
        <fullName evidence="2">Uncharacterized protein</fullName>
    </submittedName>
</protein>
<dbReference type="AlphaFoldDB" id="A0A8H5Z5T1"/>
<feature type="region of interest" description="Disordered" evidence="1">
    <location>
        <begin position="19"/>
        <end position="233"/>
    </location>
</feature>
<dbReference type="Proteomes" id="UP000544331">
    <property type="component" value="Unassembled WGS sequence"/>
</dbReference>
<dbReference type="OrthoDB" id="5103092at2759"/>
<feature type="compositionally biased region" description="Polar residues" evidence="1">
    <location>
        <begin position="186"/>
        <end position="220"/>
    </location>
</feature>